<dbReference type="InterPro" id="IPR051783">
    <property type="entry name" value="NAD(P)-dependent_oxidoreduct"/>
</dbReference>
<dbReference type="Gene3D" id="3.40.50.720">
    <property type="entry name" value="NAD(P)-binding Rossmann-like Domain"/>
    <property type="match status" value="1"/>
</dbReference>
<gene>
    <name evidence="2" type="ORF">PAECIP111891_00816</name>
</gene>
<dbReference type="SUPFAM" id="SSF51735">
    <property type="entry name" value="NAD(P)-binding Rossmann-fold domains"/>
    <property type="match status" value="1"/>
</dbReference>
<protein>
    <recommendedName>
        <fullName evidence="1">NAD-dependent epimerase/dehydratase domain-containing protein</fullName>
    </recommendedName>
</protein>
<dbReference type="RefSeq" id="WP_236284840.1">
    <property type="nucleotide sequence ID" value="NZ_CAKMMW010000002.1"/>
</dbReference>
<feature type="domain" description="NAD-dependent epimerase/dehydratase" evidence="1">
    <location>
        <begin position="3"/>
        <end position="204"/>
    </location>
</feature>
<dbReference type="PANTHER" id="PTHR48079:SF6">
    <property type="entry name" value="NAD(P)-BINDING DOMAIN-CONTAINING PROTEIN-RELATED"/>
    <property type="match status" value="1"/>
</dbReference>
<reference evidence="2" key="1">
    <citation type="submission" date="2022-01" db="EMBL/GenBank/DDBJ databases">
        <authorList>
            <person name="Criscuolo A."/>
        </authorList>
    </citation>
    <scope>NUCLEOTIDE SEQUENCE</scope>
    <source>
        <strain evidence="2">CIP111891</strain>
    </source>
</reference>
<dbReference type="Pfam" id="PF01370">
    <property type="entry name" value="Epimerase"/>
    <property type="match status" value="1"/>
</dbReference>
<evidence type="ECO:0000313" key="3">
    <source>
        <dbReference type="Proteomes" id="UP000838821"/>
    </source>
</evidence>
<evidence type="ECO:0000259" key="1">
    <source>
        <dbReference type="Pfam" id="PF01370"/>
    </source>
</evidence>
<dbReference type="InterPro" id="IPR001509">
    <property type="entry name" value="Epimerase_deHydtase"/>
</dbReference>
<organism evidence="2 3">
    <name type="scientific">Paenibacillus allorhizoplanae</name>
    <dbReference type="NCBI Taxonomy" id="2905648"/>
    <lineage>
        <taxon>Bacteria</taxon>
        <taxon>Bacillati</taxon>
        <taxon>Bacillota</taxon>
        <taxon>Bacilli</taxon>
        <taxon>Bacillales</taxon>
        <taxon>Paenibacillaceae</taxon>
        <taxon>Paenibacillus</taxon>
    </lineage>
</organism>
<keyword evidence="3" id="KW-1185">Reference proteome</keyword>
<comment type="caution">
    <text evidence="2">The sequence shown here is derived from an EMBL/GenBank/DDBJ whole genome shotgun (WGS) entry which is preliminary data.</text>
</comment>
<dbReference type="PANTHER" id="PTHR48079">
    <property type="entry name" value="PROTEIN YEEZ"/>
    <property type="match status" value="1"/>
</dbReference>
<proteinExistence type="predicted"/>
<dbReference type="Proteomes" id="UP000838821">
    <property type="component" value="Unassembled WGS sequence"/>
</dbReference>
<evidence type="ECO:0000313" key="2">
    <source>
        <dbReference type="EMBL" id="CAH1196208.1"/>
    </source>
</evidence>
<sequence length="330" mass="36713">MKILILGGTKFLGRALTEAALAKGHEVTLFHRGLHDAAAFPQVHHLLGDRNTDLAKLQDGEWDAVIDTSGYEPESVMAATEILKRRAKHYTFISTVSAYADLKQAHLDEAAPVLRLEEATDPGQRYGALKAECEQVVQGAFPLGALIIRPGLIVGPYDASDRFTYWPARVQRGGEVLVPLPKERKLQFIDVRDLAAWTIGMIEQGITGTIHASGNEYSMEEVMEACRSNDNDVESTFTWVTEEFLVEKGVGPWMELPLWLPSDSLIGMLQLNNAKAFQSGLTTRPLIDTVKDTREWDQGRGTDIIRVAGLKPGREQELLKAWHEWKVGQK</sequence>
<accession>A0ABM9BYH3</accession>
<dbReference type="EMBL" id="CAKMMW010000002">
    <property type="protein sequence ID" value="CAH1196208.1"/>
    <property type="molecule type" value="Genomic_DNA"/>
</dbReference>
<dbReference type="InterPro" id="IPR036291">
    <property type="entry name" value="NAD(P)-bd_dom_sf"/>
</dbReference>
<name>A0ABM9BYH3_9BACL</name>